<feature type="chain" id="PRO_5046510228" description="Secreted protein" evidence="2">
    <location>
        <begin position="24"/>
        <end position="182"/>
    </location>
</feature>
<evidence type="ECO:0000313" key="3">
    <source>
        <dbReference type="EMBL" id="MDQ7249047.1"/>
    </source>
</evidence>
<accession>A0ABU0YMW2</accession>
<proteinExistence type="predicted"/>
<keyword evidence="4" id="KW-1185">Reference proteome</keyword>
<feature type="region of interest" description="Disordered" evidence="1">
    <location>
        <begin position="157"/>
        <end position="182"/>
    </location>
</feature>
<organism evidence="3 4">
    <name type="scientific">Dongia sedimenti</name>
    <dbReference type="NCBI Taxonomy" id="3064282"/>
    <lineage>
        <taxon>Bacteria</taxon>
        <taxon>Pseudomonadati</taxon>
        <taxon>Pseudomonadota</taxon>
        <taxon>Alphaproteobacteria</taxon>
        <taxon>Rhodospirillales</taxon>
        <taxon>Dongiaceae</taxon>
        <taxon>Dongia</taxon>
    </lineage>
</organism>
<dbReference type="Proteomes" id="UP001230156">
    <property type="component" value="Unassembled WGS sequence"/>
</dbReference>
<evidence type="ECO:0000256" key="1">
    <source>
        <dbReference type="SAM" id="MobiDB-lite"/>
    </source>
</evidence>
<gene>
    <name evidence="3" type="ORF">Q8A70_15275</name>
</gene>
<keyword evidence="2" id="KW-0732">Signal</keyword>
<sequence>MTIVARLVLASVLLVWFGGPALADDDPPTPTQEQVLGNLLTATAPGQTEKAEPPQPIQPLNKADRKALKDEHRVVSGNRWRALTPEQRDELMRNLRAANVAGAIFVIDVRTGDVYKFDPLPPTDDPNAKTDARLSDQYKVHIVDFDMRVDLVKLPVSVGQSDESQSDRSGRDFVVRGPAPKL</sequence>
<dbReference type="EMBL" id="JAUYVI010000004">
    <property type="protein sequence ID" value="MDQ7249047.1"/>
    <property type="molecule type" value="Genomic_DNA"/>
</dbReference>
<evidence type="ECO:0000256" key="2">
    <source>
        <dbReference type="SAM" id="SignalP"/>
    </source>
</evidence>
<protein>
    <recommendedName>
        <fullName evidence="5">Secreted protein</fullName>
    </recommendedName>
</protein>
<name>A0ABU0YMW2_9PROT</name>
<comment type="caution">
    <text evidence="3">The sequence shown here is derived from an EMBL/GenBank/DDBJ whole genome shotgun (WGS) entry which is preliminary data.</text>
</comment>
<evidence type="ECO:0000313" key="4">
    <source>
        <dbReference type="Proteomes" id="UP001230156"/>
    </source>
</evidence>
<evidence type="ECO:0008006" key="5">
    <source>
        <dbReference type="Google" id="ProtNLM"/>
    </source>
</evidence>
<reference evidence="4" key="1">
    <citation type="submission" date="2023-08" db="EMBL/GenBank/DDBJ databases">
        <title>Rhodospirillaceae gen. nov., a novel taxon isolated from the Yangtze River Yuezi River estuary sludge.</title>
        <authorList>
            <person name="Ruan L."/>
        </authorList>
    </citation>
    <scope>NUCLEOTIDE SEQUENCE [LARGE SCALE GENOMIC DNA]</scope>
    <source>
        <strain evidence="4">R-7</strain>
    </source>
</reference>
<dbReference type="RefSeq" id="WP_379956587.1">
    <property type="nucleotide sequence ID" value="NZ_JAUYVI010000004.1"/>
</dbReference>
<feature type="signal peptide" evidence="2">
    <location>
        <begin position="1"/>
        <end position="23"/>
    </location>
</feature>
<feature type="compositionally biased region" description="Basic and acidic residues" evidence="1">
    <location>
        <begin position="165"/>
        <end position="174"/>
    </location>
</feature>